<keyword evidence="2" id="KW-1185">Reference proteome</keyword>
<sequence length="57" mass="6102">MKATEVLAEPLVEVTATALTVPIVELYAVLWRAGVIEVEQRRSTPPAATAAKLLRSA</sequence>
<organism evidence="1 2">
    <name type="scientific">Mycolicibacter senuensis</name>
    <dbReference type="NCBI Taxonomy" id="386913"/>
    <lineage>
        <taxon>Bacteria</taxon>
        <taxon>Bacillati</taxon>
        <taxon>Actinomycetota</taxon>
        <taxon>Actinomycetes</taxon>
        <taxon>Mycobacteriales</taxon>
        <taxon>Mycobacteriaceae</taxon>
        <taxon>Mycolicibacter</taxon>
    </lineage>
</organism>
<dbReference type="NCBIfam" id="NF040653">
    <property type="entry name" value="Rv1535_dom"/>
    <property type="match status" value="1"/>
</dbReference>
<evidence type="ECO:0000313" key="2">
    <source>
        <dbReference type="Proteomes" id="UP000465263"/>
    </source>
</evidence>
<reference evidence="1 2" key="1">
    <citation type="journal article" date="2019" name="Emerg. Microbes Infect.">
        <title>Comprehensive subspecies identification of 175 nontuberculous mycobacteria species based on 7547 genomic profiles.</title>
        <authorList>
            <person name="Matsumoto Y."/>
            <person name="Kinjo T."/>
            <person name="Motooka D."/>
            <person name="Nabeya D."/>
            <person name="Jung N."/>
            <person name="Uechi K."/>
            <person name="Horii T."/>
            <person name="Iida T."/>
            <person name="Fujita J."/>
            <person name="Nakamura S."/>
        </authorList>
    </citation>
    <scope>NUCLEOTIDE SEQUENCE [LARGE SCALE GENOMIC DNA]</scope>
    <source>
        <strain evidence="1 2">JCM 16017</strain>
    </source>
</reference>
<evidence type="ECO:0000313" key="1">
    <source>
        <dbReference type="EMBL" id="GFG71031.1"/>
    </source>
</evidence>
<proteinExistence type="predicted"/>
<accession>A0A7I9XM30</accession>
<comment type="caution">
    <text evidence="1">The sequence shown here is derived from an EMBL/GenBank/DDBJ whole genome shotgun (WGS) entry which is preliminary data.</text>
</comment>
<dbReference type="Proteomes" id="UP000465263">
    <property type="component" value="Unassembled WGS sequence"/>
</dbReference>
<protein>
    <submittedName>
        <fullName evidence="1">Uncharacterized protein</fullName>
    </submittedName>
</protein>
<name>A0A7I9XM30_9MYCO</name>
<dbReference type="EMBL" id="BLKV01000002">
    <property type="protein sequence ID" value="GFG71031.1"/>
    <property type="molecule type" value="Genomic_DNA"/>
</dbReference>
<gene>
    <name evidence="1" type="ORF">MSEN_27510</name>
</gene>
<dbReference type="RefSeq" id="WP_165757744.1">
    <property type="nucleotide sequence ID" value="NZ_BLKV01000002.1"/>
</dbReference>
<dbReference type="AlphaFoldDB" id="A0A7I9XM30"/>